<dbReference type="SUPFAM" id="SSF55464">
    <property type="entry name" value="Origin of replication-binding domain, RBD-like"/>
    <property type="match status" value="1"/>
</dbReference>
<dbReference type="EMBL" id="QVFV01000002">
    <property type="protein sequence ID" value="RZM79115.1"/>
    <property type="molecule type" value="Genomic_DNA"/>
</dbReference>
<dbReference type="Pfam" id="PF13604">
    <property type="entry name" value="AAA_30"/>
    <property type="match status" value="1"/>
</dbReference>
<name>A0A4Q7ED04_9CYAN</name>
<dbReference type="Pfam" id="PF08751">
    <property type="entry name" value="TrwC"/>
    <property type="match status" value="1"/>
</dbReference>
<dbReference type="Gene3D" id="3.40.50.300">
    <property type="entry name" value="P-loop containing nucleotide triphosphate hydrolases"/>
    <property type="match status" value="2"/>
</dbReference>
<feature type="domain" description="TrwC relaxase" evidence="1">
    <location>
        <begin position="10"/>
        <end position="279"/>
    </location>
</feature>
<organism evidence="2 3">
    <name type="scientific">Leptolyngbya iicbica LK</name>
    <dbReference type="NCBI Taxonomy" id="2294035"/>
    <lineage>
        <taxon>Bacteria</taxon>
        <taxon>Bacillati</taxon>
        <taxon>Cyanobacteriota</taxon>
        <taxon>Cyanophyceae</taxon>
        <taxon>Leptolyngbyales</taxon>
        <taxon>Leptolyngbyaceae</taxon>
        <taxon>Leptolyngbya group</taxon>
        <taxon>Leptolyngbya</taxon>
        <taxon>Leptolyngbya iicbica</taxon>
    </lineage>
</organism>
<evidence type="ECO:0000313" key="3">
    <source>
        <dbReference type="Proteomes" id="UP000292459"/>
    </source>
</evidence>
<keyword evidence="3" id="KW-1185">Reference proteome</keyword>
<dbReference type="Proteomes" id="UP000292459">
    <property type="component" value="Unassembled WGS sequence"/>
</dbReference>
<evidence type="ECO:0000259" key="1">
    <source>
        <dbReference type="Pfam" id="PF08751"/>
    </source>
</evidence>
<dbReference type="OrthoDB" id="1634048at2"/>
<protein>
    <submittedName>
        <fullName evidence="2">Conjugative relaxase</fullName>
    </submittedName>
</protein>
<dbReference type="NCBIfam" id="NF041492">
    <property type="entry name" value="MobF"/>
    <property type="match status" value="1"/>
</dbReference>
<dbReference type="InterPro" id="IPR014862">
    <property type="entry name" value="TrwC"/>
</dbReference>
<dbReference type="AlphaFoldDB" id="A0A4Q7ED04"/>
<dbReference type="RefSeq" id="WP_052288538.1">
    <property type="nucleotide sequence ID" value="NZ_QVFV01000002.1"/>
</dbReference>
<sequence>MLSLTVISPKQGETYYTAENYYSNEENQANSTWSGKGARSLGLSGQVQGEAFKNLLHGKSPQGDKTLSGRKINPEKHRAGIDLTFSAPKSLSLAALVGSNEALEQAHRTAVARTLAVIEERYAQTRVRTEEGRKAIATGNLIVAQFHHDTSREKDPQLHTHCVVINATQRPDGRWQSLHNDVLFKQQKLLGMIYQNELAVEVQRLGYAVEPRANGQFELQGYRPEDLETFSKRREQILAAVGEQATAQERELATLMTRAPKGKEIPREELRAYWQAQADVLHLEHPQPQALDWQSDPKRSVRAGLNHCSEREAVFRREQVERFALENHLGQQFFEELQQTLDADPEVIHTYDQRLTTQTAVLRELETIRTVLEGRGQVGEIASEDWVAEALENQGLTQGQYEGILLAATTCDRVIAWQGVAGAGKSYALNQIRRIAEAQGYIVRGFAPSAEAAKSLGNSAQIQQTETVAALLCVQPPETPSQFPEIWVVDEAGLLSAKDALALLTKAMEQQARVILVGDTRQLSAVEAGNPFKSLQQAGMATAHLNQSLRQKHQQIKAGVDLIAAGKITEGIHQLKPYIHQVSSEEARSQAIARDYLALTPEERRKTLLLAGTNRERLAITQAIRKSLKSEGQLGQGTLMQRLKAKDLTTVQMEYAHHFQIGDVLIPHASYKRWGLERGQRYEVIAVDVQQNGLTLRAETEPAVQVDPARVRKKSVYRMEEMEVAVGDRLKWTKNHRSPTGVGVGGAYPQDTRLKWTKNQGKQGRRNGQEFEVYGVEDGQVLIRYDSGKTESLSGSELAHLDYALVSTTYGAQGKSAERVIGTLDQHVGRESFYVTVSRVKHDLRLYASENLDRLILRTERSQTNENPRDFLHPSSVENSRIPGILDRPRKKEHRWVNLAQQEL</sequence>
<dbReference type="InterPro" id="IPR027417">
    <property type="entry name" value="P-loop_NTPase"/>
</dbReference>
<gene>
    <name evidence="2" type="ORF">DYY88_10175</name>
</gene>
<dbReference type="InterPro" id="IPR014059">
    <property type="entry name" value="TraI/TrwC_relax"/>
</dbReference>
<comment type="caution">
    <text evidence="2">The sequence shown here is derived from an EMBL/GenBank/DDBJ whole genome shotgun (WGS) entry which is preliminary data.</text>
</comment>
<dbReference type="NCBIfam" id="TIGR02686">
    <property type="entry name" value="relax_trwC"/>
    <property type="match status" value="1"/>
</dbReference>
<proteinExistence type="predicted"/>
<dbReference type="SUPFAM" id="SSF52540">
    <property type="entry name" value="P-loop containing nucleoside triphosphate hydrolases"/>
    <property type="match status" value="2"/>
</dbReference>
<dbReference type="Gene3D" id="2.30.30.940">
    <property type="match status" value="1"/>
</dbReference>
<evidence type="ECO:0000313" key="2">
    <source>
        <dbReference type="EMBL" id="RZM79115.1"/>
    </source>
</evidence>
<accession>A0A4Q7ED04</accession>
<reference evidence="2 3" key="1">
    <citation type="submission" date="2018-11" db="EMBL/GenBank/DDBJ databases">
        <title>Whole genome sequencing of an environmental sample.</title>
        <authorList>
            <person name="Sarangi A.N."/>
            <person name="Singh D."/>
            <person name="Tripathy S."/>
        </authorList>
    </citation>
    <scope>NUCLEOTIDE SEQUENCE [LARGE SCALE GENOMIC DNA]</scope>
    <source>
        <strain evidence="2 3">Lakshadweep</strain>
    </source>
</reference>